<evidence type="ECO:0000256" key="5">
    <source>
        <dbReference type="SAM" id="MobiDB-lite"/>
    </source>
</evidence>
<dbReference type="PROSITE" id="PS50893">
    <property type="entry name" value="ABC_TRANSPORTER_2"/>
    <property type="match status" value="1"/>
</dbReference>
<evidence type="ECO:0000313" key="8">
    <source>
        <dbReference type="Proteomes" id="UP001304683"/>
    </source>
</evidence>
<evidence type="ECO:0000259" key="6">
    <source>
        <dbReference type="PROSITE" id="PS50893"/>
    </source>
</evidence>
<dbReference type="PROSITE" id="PS00211">
    <property type="entry name" value="ABC_TRANSPORTER_1"/>
    <property type="match status" value="1"/>
</dbReference>
<dbReference type="InterPro" id="IPR003593">
    <property type="entry name" value="AAA+_ATPase"/>
</dbReference>
<gene>
    <name evidence="7" type="ORF">Q5761_02630</name>
</gene>
<name>A0ABZ0QS89_9FIRM</name>
<evidence type="ECO:0000313" key="7">
    <source>
        <dbReference type="EMBL" id="WPD19584.1"/>
    </source>
</evidence>
<accession>A0ABZ0QS89</accession>
<evidence type="ECO:0000256" key="1">
    <source>
        <dbReference type="ARBA" id="ARBA00005417"/>
    </source>
</evidence>
<dbReference type="RefSeq" id="WP_318751091.1">
    <property type="nucleotide sequence ID" value="NZ_CP132508.1"/>
</dbReference>
<dbReference type="Gene3D" id="3.40.50.300">
    <property type="entry name" value="P-loop containing nucleotide triphosphate hydrolases"/>
    <property type="match status" value="1"/>
</dbReference>
<keyword evidence="3" id="KW-0547">Nucleotide-binding</keyword>
<dbReference type="SUPFAM" id="SSF52540">
    <property type="entry name" value="P-loop containing nucleoside triphosphate hydrolases"/>
    <property type="match status" value="1"/>
</dbReference>
<keyword evidence="2" id="KW-0813">Transport</keyword>
<dbReference type="InterPro" id="IPR027417">
    <property type="entry name" value="P-loop_NTPase"/>
</dbReference>
<dbReference type="EMBL" id="CP132508">
    <property type="protein sequence ID" value="WPD19584.1"/>
    <property type="molecule type" value="Genomic_DNA"/>
</dbReference>
<dbReference type="CDD" id="cd03235">
    <property type="entry name" value="ABC_Metallic_Cations"/>
    <property type="match status" value="1"/>
</dbReference>
<feature type="domain" description="ABC transporter" evidence="6">
    <location>
        <begin position="65"/>
        <end position="297"/>
    </location>
</feature>
<sequence length="304" mass="32236">MASILGHARRDRGEPGPAPDEPVRGAGAPAGDRGADRQAGGGGRRAPAGEPGGATRPGSTGPLVVELEDVAFAHGADPVLDGVSLTVRRGEFLGLVGPNGSGKTTLLRVLLGLLEPTRGRVRLFGQDVRAFRQWWRVGYVPQRPAALAGGFPATVEEVVATGLVAIGRASAAARPRSPREALALVGMEHLAGRPIGRLSGGQQQRVFLARALVGRPELLVLDEPLEGVDAATQDRFYRLLRELRERDGLTVIMVSHDVGVVSAEVTTLACLNRRLFFHGPPERLAPGTMAELYGFPVTTVRHRH</sequence>
<dbReference type="InterPro" id="IPR050153">
    <property type="entry name" value="Metal_Ion_Import_ABC"/>
</dbReference>
<dbReference type="InterPro" id="IPR003439">
    <property type="entry name" value="ABC_transporter-like_ATP-bd"/>
</dbReference>
<dbReference type="PANTHER" id="PTHR42734:SF17">
    <property type="entry name" value="METAL TRANSPORT SYSTEM ATP-BINDING PROTEIN TM_0124-RELATED"/>
    <property type="match status" value="1"/>
</dbReference>
<evidence type="ECO:0000256" key="2">
    <source>
        <dbReference type="ARBA" id="ARBA00022448"/>
    </source>
</evidence>
<dbReference type="GO" id="GO:0005524">
    <property type="term" value="F:ATP binding"/>
    <property type="evidence" value="ECO:0007669"/>
    <property type="project" value="UniProtKB-KW"/>
</dbReference>
<keyword evidence="4 7" id="KW-0067">ATP-binding</keyword>
<dbReference type="SMART" id="SM00382">
    <property type="entry name" value="AAA"/>
    <property type="match status" value="1"/>
</dbReference>
<dbReference type="InterPro" id="IPR017871">
    <property type="entry name" value="ABC_transporter-like_CS"/>
</dbReference>
<dbReference type="Proteomes" id="UP001304683">
    <property type="component" value="Chromosome"/>
</dbReference>
<reference evidence="7 8" key="1">
    <citation type="submission" date="2023-08" db="EMBL/GenBank/DDBJ databases">
        <title>Genome sequence of Thermaerobacter compostii strain Ins1, a spore-forming filamentous bacterium isolated from a deep geothermal reservoir.</title>
        <authorList>
            <person name="Bregnard D."/>
            <person name="Gonzalez D."/>
            <person name="Junier P."/>
        </authorList>
    </citation>
    <scope>NUCLEOTIDE SEQUENCE [LARGE SCALE GENOMIC DNA]</scope>
    <source>
        <strain evidence="7 8">Ins1</strain>
    </source>
</reference>
<dbReference type="Pfam" id="PF00005">
    <property type="entry name" value="ABC_tran"/>
    <property type="match status" value="1"/>
</dbReference>
<evidence type="ECO:0000256" key="4">
    <source>
        <dbReference type="ARBA" id="ARBA00022840"/>
    </source>
</evidence>
<evidence type="ECO:0000256" key="3">
    <source>
        <dbReference type="ARBA" id="ARBA00022741"/>
    </source>
</evidence>
<comment type="similarity">
    <text evidence="1">Belongs to the ABC transporter superfamily.</text>
</comment>
<feature type="region of interest" description="Disordered" evidence="5">
    <location>
        <begin position="1"/>
        <end position="61"/>
    </location>
</feature>
<dbReference type="PANTHER" id="PTHR42734">
    <property type="entry name" value="METAL TRANSPORT SYSTEM ATP-BINDING PROTEIN TM_0124-RELATED"/>
    <property type="match status" value="1"/>
</dbReference>
<feature type="compositionally biased region" description="Low complexity" evidence="5">
    <location>
        <begin position="45"/>
        <end position="58"/>
    </location>
</feature>
<protein>
    <submittedName>
        <fullName evidence="7">Metal ABC transporter ATP-binding protein</fullName>
    </submittedName>
</protein>
<keyword evidence="8" id="KW-1185">Reference proteome</keyword>
<proteinExistence type="inferred from homology"/>
<organism evidence="7 8">
    <name type="scientific">Thermaerobacter composti</name>
    <dbReference type="NCBI Taxonomy" id="554949"/>
    <lineage>
        <taxon>Bacteria</taxon>
        <taxon>Bacillati</taxon>
        <taxon>Bacillota</taxon>
        <taxon>Clostridia</taxon>
        <taxon>Eubacteriales</taxon>
        <taxon>Clostridiales Family XVII. Incertae Sedis</taxon>
        <taxon>Thermaerobacter</taxon>
    </lineage>
</organism>